<keyword evidence="2" id="KW-1185">Reference proteome</keyword>
<evidence type="ECO:0000313" key="2">
    <source>
        <dbReference type="Proteomes" id="UP000494329"/>
    </source>
</evidence>
<gene>
    <name evidence="1" type="ORF">LMG29739_05793</name>
</gene>
<sequence length="80" mass="8953">MDIQTEDEHQSALARCSVLVDIDPERGAPEGDEIEALSIAIERYGDEHYPMRESVEDMELAKIVCDRADEPPVPVDIKSL</sequence>
<dbReference type="EMBL" id="CADIKF010000071">
    <property type="protein sequence ID" value="CAB3770474.1"/>
    <property type="molecule type" value="Genomic_DNA"/>
</dbReference>
<accession>A0A6J5EWS8</accession>
<name>A0A6J5EWS8_9BURK</name>
<reference evidence="1 2" key="1">
    <citation type="submission" date="2020-04" db="EMBL/GenBank/DDBJ databases">
        <authorList>
            <person name="De Canck E."/>
        </authorList>
    </citation>
    <scope>NUCLEOTIDE SEQUENCE [LARGE SCALE GENOMIC DNA]</scope>
    <source>
        <strain evidence="1 2">LMG 29739</strain>
    </source>
</reference>
<dbReference type="AlphaFoldDB" id="A0A6J5EWS8"/>
<evidence type="ECO:0000313" key="1">
    <source>
        <dbReference type="EMBL" id="CAB3770474.1"/>
    </source>
</evidence>
<dbReference type="Proteomes" id="UP000494329">
    <property type="component" value="Unassembled WGS sequence"/>
</dbReference>
<protein>
    <submittedName>
        <fullName evidence="1">Uncharacterized protein</fullName>
    </submittedName>
</protein>
<dbReference type="RefSeq" id="WP_175114924.1">
    <property type="nucleotide sequence ID" value="NZ_CADIKF010000071.1"/>
</dbReference>
<organism evidence="1 2">
    <name type="scientific">Paraburkholderia solisilvae</name>
    <dbReference type="NCBI Taxonomy" id="624376"/>
    <lineage>
        <taxon>Bacteria</taxon>
        <taxon>Pseudomonadati</taxon>
        <taxon>Pseudomonadota</taxon>
        <taxon>Betaproteobacteria</taxon>
        <taxon>Burkholderiales</taxon>
        <taxon>Burkholderiaceae</taxon>
        <taxon>Paraburkholderia</taxon>
    </lineage>
</organism>
<proteinExistence type="predicted"/>